<dbReference type="PANTHER" id="PTHR34477:SF5">
    <property type="entry name" value="BSL5627 PROTEIN"/>
    <property type="match status" value="1"/>
</dbReference>
<accession>A0A967ACC1</accession>
<sequence length="83" mass="9925">MCKLYILHSKSLDKFYIGHTCEEIKERIRKHLSDHKGFTAKSKDWMLVYSEDFGSKSEAYAREREIKNWKSKNKVKRLIEKTG</sequence>
<proteinExistence type="inferred from homology"/>
<evidence type="ECO:0000256" key="1">
    <source>
        <dbReference type="ARBA" id="ARBA00007435"/>
    </source>
</evidence>
<dbReference type="Proteomes" id="UP000643701">
    <property type="component" value="Unassembled WGS sequence"/>
</dbReference>
<dbReference type="Gene3D" id="3.40.1440.10">
    <property type="entry name" value="GIY-YIG endonuclease"/>
    <property type="match status" value="1"/>
</dbReference>
<dbReference type="AlphaFoldDB" id="A0A967ACC1"/>
<comment type="caution">
    <text evidence="3">The sequence shown here is derived from an EMBL/GenBank/DDBJ whole genome shotgun (WGS) entry which is preliminary data.</text>
</comment>
<organism evidence="3 4">
    <name type="scientific">Psychroflexus maritimus</name>
    <dbReference type="NCBI Taxonomy" id="2714865"/>
    <lineage>
        <taxon>Bacteria</taxon>
        <taxon>Pseudomonadati</taxon>
        <taxon>Bacteroidota</taxon>
        <taxon>Flavobacteriia</taxon>
        <taxon>Flavobacteriales</taxon>
        <taxon>Flavobacteriaceae</taxon>
        <taxon>Psychroflexus</taxon>
    </lineage>
</organism>
<comment type="similarity">
    <text evidence="1">Belongs to the UPF0213 family.</text>
</comment>
<dbReference type="InterPro" id="IPR000305">
    <property type="entry name" value="GIY-YIG_endonuc"/>
</dbReference>
<evidence type="ECO:0000259" key="2">
    <source>
        <dbReference type="PROSITE" id="PS50164"/>
    </source>
</evidence>
<dbReference type="EMBL" id="JAANAS010000039">
    <property type="protein sequence ID" value="NGZ89642.1"/>
    <property type="molecule type" value="Genomic_DNA"/>
</dbReference>
<dbReference type="InterPro" id="IPR035901">
    <property type="entry name" value="GIY-YIG_endonuc_sf"/>
</dbReference>
<dbReference type="RefSeq" id="WP_166399901.1">
    <property type="nucleotide sequence ID" value="NZ_JAANAS010000039.1"/>
</dbReference>
<evidence type="ECO:0000313" key="4">
    <source>
        <dbReference type="Proteomes" id="UP000643701"/>
    </source>
</evidence>
<dbReference type="PROSITE" id="PS50164">
    <property type="entry name" value="GIY_YIG"/>
    <property type="match status" value="1"/>
</dbReference>
<dbReference type="Pfam" id="PF01541">
    <property type="entry name" value="GIY-YIG"/>
    <property type="match status" value="1"/>
</dbReference>
<dbReference type="SUPFAM" id="SSF82771">
    <property type="entry name" value="GIY-YIG endonuclease"/>
    <property type="match status" value="1"/>
</dbReference>
<dbReference type="InterPro" id="IPR050190">
    <property type="entry name" value="UPF0213_domain"/>
</dbReference>
<dbReference type="CDD" id="cd10449">
    <property type="entry name" value="GIY-YIG_SLX1_like"/>
    <property type="match status" value="1"/>
</dbReference>
<evidence type="ECO:0000313" key="3">
    <source>
        <dbReference type="EMBL" id="NGZ89642.1"/>
    </source>
</evidence>
<feature type="domain" description="GIY-YIG" evidence="2">
    <location>
        <begin position="1"/>
        <end position="77"/>
    </location>
</feature>
<gene>
    <name evidence="3" type="ORF">G7034_05185</name>
</gene>
<protein>
    <submittedName>
        <fullName evidence="3">GIY-YIG nuclease family protein</fullName>
    </submittedName>
</protein>
<dbReference type="PANTHER" id="PTHR34477">
    <property type="entry name" value="UPF0213 PROTEIN YHBQ"/>
    <property type="match status" value="1"/>
</dbReference>
<name>A0A967ACC1_9FLAO</name>
<keyword evidence="4" id="KW-1185">Reference proteome</keyword>
<reference evidence="3" key="1">
    <citation type="submission" date="2020-03" db="EMBL/GenBank/DDBJ databases">
        <title>Psychroflexus Maritimus sp. nov., isolate from marine sediment.</title>
        <authorList>
            <person name="Zhong Y.-L."/>
        </authorList>
    </citation>
    <scope>NUCLEOTIDE SEQUENCE</scope>
    <source>
        <strain evidence="3">C1</strain>
    </source>
</reference>